<organism evidence="2 3">
    <name type="scientific">Cysteiniphilum litorale</name>
    <dbReference type="NCBI Taxonomy" id="2056700"/>
    <lineage>
        <taxon>Bacteria</taxon>
        <taxon>Pseudomonadati</taxon>
        <taxon>Pseudomonadota</taxon>
        <taxon>Gammaproteobacteria</taxon>
        <taxon>Thiotrichales</taxon>
        <taxon>Fastidiosibacteraceae</taxon>
        <taxon>Cysteiniphilum</taxon>
    </lineage>
</organism>
<reference evidence="2" key="2">
    <citation type="submission" date="2020-09" db="EMBL/GenBank/DDBJ databases">
        <authorList>
            <person name="Sun Q."/>
            <person name="Zhou Y."/>
        </authorList>
    </citation>
    <scope>NUCLEOTIDE SEQUENCE</scope>
    <source>
        <strain evidence="2">CGMCC 1.15758</strain>
    </source>
</reference>
<feature type="chain" id="PRO_5035149098" evidence="1">
    <location>
        <begin position="30"/>
        <end position="255"/>
    </location>
</feature>
<evidence type="ECO:0000313" key="3">
    <source>
        <dbReference type="Proteomes" id="UP000636949"/>
    </source>
</evidence>
<reference evidence="2" key="1">
    <citation type="journal article" date="2014" name="Int. J. Syst. Evol. Microbiol.">
        <title>Complete genome sequence of Corynebacterium casei LMG S-19264T (=DSM 44701T), isolated from a smear-ripened cheese.</title>
        <authorList>
            <consortium name="US DOE Joint Genome Institute (JGI-PGF)"/>
            <person name="Walter F."/>
            <person name="Albersmeier A."/>
            <person name="Kalinowski J."/>
            <person name="Ruckert C."/>
        </authorList>
    </citation>
    <scope>NUCLEOTIDE SEQUENCE</scope>
    <source>
        <strain evidence="2">CGMCC 1.15758</strain>
    </source>
</reference>
<dbReference type="RefSeq" id="WP_117003465.1">
    <property type="nucleotide sequence ID" value="NZ_BMJS01000028.1"/>
</dbReference>
<sequence length="255" mass="28630">MKNLNINLKRYRLITILFALFTSVQLTLAINSDEVINKDIDITARYQMDPIVGMRLWVDGVVSADNTINCGKHDTTIKSGLYRSFCTSAAQASTSDAIYKTSQNYIRKTALEIYDQRSLGGIKSVELQVSITTFDGVGNLLSNIHLPTNMYISDNLNEVIYNDSNTYHNDLNTASITKLISTTDSYAEVTQTKTKTEMLNIQGLQTTSGQSAYIPFGFFGWHWANLADDVYEARYKGHYRAKITFVLSNPSWNGI</sequence>
<dbReference type="Proteomes" id="UP000636949">
    <property type="component" value="Unassembled WGS sequence"/>
</dbReference>
<keyword evidence="3" id="KW-1185">Reference proteome</keyword>
<proteinExistence type="predicted"/>
<comment type="caution">
    <text evidence="2">The sequence shown here is derived from an EMBL/GenBank/DDBJ whole genome shotgun (WGS) entry which is preliminary data.</text>
</comment>
<keyword evidence="1" id="KW-0732">Signal</keyword>
<name>A0A8J3EA40_9GAMM</name>
<evidence type="ECO:0000256" key="1">
    <source>
        <dbReference type="SAM" id="SignalP"/>
    </source>
</evidence>
<evidence type="ECO:0000313" key="2">
    <source>
        <dbReference type="EMBL" id="GGG03679.1"/>
    </source>
</evidence>
<accession>A0A8J3EA40</accession>
<gene>
    <name evidence="2" type="ORF">GCM10010995_21410</name>
</gene>
<feature type="signal peptide" evidence="1">
    <location>
        <begin position="1"/>
        <end position="29"/>
    </location>
</feature>
<dbReference type="EMBL" id="BMJS01000028">
    <property type="protein sequence ID" value="GGG03679.1"/>
    <property type="molecule type" value="Genomic_DNA"/>
</dbReference>
<protein>
    <submittedName>
        <fullName evidence="2">Uncharacterized protein</fullName>
    </submittedName>
</protein>
<dbReference type="AlphaFoldDB" id="A0A8J3EA40"/>